<feature type="domain" description="3-hydroxyacyl-CoA dehydrogenase C-terminal" evidence="2">
    <location>
        <begin position="245"/>
        <end position="341"/>
    </location>
</feature>
<dbReference type="SUPFAM" id="SSF51735">
    <property type="entry name" value="NAD(P)-binding Rossmann-fold domains"/>
    <property type="match status" value="1"/>
</dbReference>
<evidence type="ECO:0000259" key="2">
    <source>
        <dbReference type="Pfam" id="PF00725"/>
    </source>
</evidence>
<dbReference type="PANTHER" id="PTHR48075:SF3">
    <property type="entry name" value="3-HYDROXYACYL-COA DEHYDROGENASE"/>
    <property type="match status" value="1"/>
</dbReference>
<dbReference type="STRING" id="1849047.A0A3D8QNK7"/>
<evidence type="ECO:0000256" key="1">
    <source>
        <dbReference type="ARBA" id="ARBA00023002"/>
    </source>
</evidence>
<dbReference type="InterPro" id="IPR013328">
    <property type="entry name" value="6PGD_dom2"/>
</dbReference>
<gene>
    <name evidence="4" type="ORF">BP6252_10813</name>
</gene>
<evidence type="ECO:0008006" key="6">
    <source>
        <dbReference type="Google" id="ProtNLM"/>
    </source>
</evidence>
<accession>A0A3D8QNK7</accession>
<dbReference type="SUPFAM" id="SSF48179">
    <property type="entry name" value="6-phosphogluconate dehydrogenase C-terminal domain-like"/>
    <property type="match status" value="1"/>
</dbReference>
<dbReference type="Pfam" id="PF02737">
    <property type="entry name" value="3HCDH_N"/>
    <property type="match status" value="1"/>
</dbReference>
<proteinExistence type="predicted"/>
<protein>
    <recommendedName>
        <fullName evidence="6">3-hydroxyacyl-CoA dehydrogenase</fullName>
    </recommendedName>
</protein>
<dbReference type="PANTHER" id="PTHR48075">
    <property type="entry name" value="3-HYDROXYACYL-COA DEHYDROGENASE FAMILY PROTEIN"/>
    <property type="match status" value="1"/>
</dbReference>
<dbReference type="GO" id="GO:0006631">
    <property type="term" value="P:fatty acid metabolic process"/>
    <property type="evidence" value="ECO:0007669"/>
    <property type="project" value="InterPro"/>
</dbReference>
<dbReference type="InterPro" id="IPR006176">
    <property type="entry name" value="3-OHacyl-CoA_DH_NAD-bd"/>
</dbReference>
<organism evidence="4 5">
    <name type="scientific">Coleophoma cylindrospora</name>
    <dbReference type="NCBI Taxonomy" id="1849047"/>
    <lineage>
        <taxon>Eukaryota</taxon>
        <taxon>Fungi</taxon>
        <taxon>Dikarya</taxon>
        <taxon>Ascomycota</taxon>
        <taxon>Pezizomycotina</taxon>
        <taxon>Leotiomycetes</taxon>
        <taxon>Helotiales</taxon>
        <taxon>Dermateaceae</taxon>
        <taxon>Coleophoma</taxon>
    </lineage>
</organism>
<dbReference type="OrthoDB" id="5958943at2759"/>
<dbReference type="GO" id="GO:0070403">
    <property type="term" value="F:NAD+ binding"/>
    <property type="evidence" value="ECO:0007669"/>
    <property type="project" value="InterPro"/>
</dbReference>
<reference evidence="4 5" key="1">
    <citation type="journal article" date="2018" name="IMA Fungus">
        <title>IMA Genome-F 9: Draft genome sequence of Annulohypoxylon stygium, Aspergillus mulundensis, Berkeleyomyces basicola (syn. Thielaviopsis basicola), Ceratocystis smalleyi, two Cercospora beticola strains, Coleophoma cylindrospora, Fusarium fracticaudum, Phialophora cf. hyalina, and Morchella septimelata.</title>
        <authorList>
            <person name="Wingfield B.D."/>
            <person name="Bills G.F."/>
            <person name="Dong Y."/>
            <person name="Huang W."/>
            <person name="Nel W.J."/>
            <person name="Swalarsk-Parry B.S."/>
            <person name="Vaghefi N."/>
            <person name="Wilken P.M."/>
            <person name="An Z."/>
            <person name="de Beer Z.W."/>
            <person name="De Vos L."/>
            <person name="Chen L."/>
            <person name="Duong T.A."/>
            <person name="Gao Y."/>
            <person name="Hammerbacher A."/>
            <person name="Kikkert J.R."/>
            <person name="Li Y."/>
            <person name="Li H."/>
            <person name="Li K."/>
            <person name="Li Q."/>
            <person name="Liu X."/>
            <person name="Ma X."/>
            <person name="Naidoo K."/>
            <person name="Pethybridge S.J."/>
            <person name="Sun J."/>
            <person name="Steenkamp E.T."/>
            <person name="van der Nest M.A."/>
            <person name="van Wyk S."/>
            <person name="Wingfield M.J."/>
            <person name="Xiong C."/>
            <person name="Yue Q."/>
            <person name="Zhang X."/>
        </authorList>
    </citation>
    <scope>NUCLEOTIDE SEQUENCE [LARGE SCALE GENOMIC DNA]</scope>
    <source>
        <strain evidence="4 5">BP6252</strain>
    </source>
</reference>
<dbReference type="Gene3D" id="3.40.50.720">
    <property type="entry name" value="NAD(P)-binding Rossmann-like Domain"/>
    <property type="match status" value="1"/>
</dbReference>
<dbReference type="InterPro" id="IPR008927">
    <property type="entry name" value="6-PGluconate_DH-like_C_sf"/>
</dbReference>
<feature type="domain" description="3-hydroxyacyl-CoA dehydrogenase NAD binding" evidence="3">
    <location>
        <begin position="71"/>
        <end position="241"/>
    </location>
</feature>
<keyword evidence="1" id="KW-0560">Oxidoreductase</keyword>
<dbReference type="Proteomes" id="UP000256645">
    <property type="component" value="Unassembled WGS sequence"/>
</dbReference>
<evidence type="ECO:0000313" key="5">
    <source>
        <dbReference type="Proteomes" id="UP000256645"/>
    </source>
</evidence>
<evidence type="ECO:0000259" key="3">
    <source>
        <dbReference type="Pfam" id="PF02737"/>
    </source>
</evidence>
<dbReference type="EMBL" id="PDLM01000013">
    <property type="protein sequence ID" value="RDW63268.1"/>
    <property type="molecule type" value="Genomic_DNA"/>
</dbReference>
<name>A0A3D8QNK7_9HELO</name>
<keyword evidence="5" id="KW-1185">Reference proteome</keyword>
<dbReference type="Gene3D" id="1.10.1040.10">
    <property type="entry name" value="N-(1-d-carboxylethyl)-l-norvaline Dehydrogenase, domain 2"/>
    <property type="match status" value="1"/>
</dbReference>
<dbReference type="AlphaFoldDB" id="A0A3D8QNK7"/>
<dbReference type="Pfam" id="PF00725">
    <property type="entry name" value="3HCDH"/>
    <property type="match status" value="1"/>
</dbReference>
<dbReference type="InterPro" id="IPR036291">
    <property type="entry name" value="NAD(P)-bd_dom_sf"/>
</dbReference>
<evidence type="ECO:0000313" key="4">
    <source>
        <dbReference type="EMBL" id="RDW63268.1"/>
    </source>
</evidence>
<dbReference type="GO" id="GO:0016616">
    <property type="term" value="F:oxidoreductase activity, acting on the CH-OH group of donors, NAD or NADP as acceptor"/>
    <property type="evidence" value="ECO:0007669"/>
    <property type="project" value="InterPro"/>
</dbReference>
<sequence length="370" mass="41000">MHPRLNIVSVAKRINITPLKLQNTLVQRPSTSRPKALALHRCFTRCETPRFSSASTAPLWTSPLDVKNRPVSIIGAGVLGRRLAVMWASNGRAVTLYDTNPTQLTAAAEYIADTLTSYCIENNTHPGHVHSTMDFHDAVKNSWMVIEAIPEKLTAKTALLGRVDKILPQDCIIATNSSCYKSSELVGEVKCRERVLNTHYYVPPRNTYVELMSCGETAPTIFPFLVQNMKDVGLHPIIVPKQSAGMIFNRIWGTTKRETLRVLEEGLAKPEDVDALFKDFFHAQKGPCEKMDEVGLDTVALVEKHYLSARPELSTLHLDWLEENYVRPWALGDKAGSGLYSATEKAQIKAQAAEKDCTDGKGDIKATGGQ</sequence>
<comment type="caution">
    <text evidence="4">The sequence shown here is derived from an EMBL/GenBank/DDBJ whole genome shotgun (WGS) entry which is preliminary data.</text>
</comment>
<dbReference type="InterPro" id="IPR006108">
    <property type="entry name" value="3HC_DH_C"/>
</dbReference>